<feature type="transmembrane region" description="Helical" evidence="8">
    <location>
        <begin position="281"/>
        <end position="301"/>
    </location>
</feature>
<dbReference type="GO" id="GO:0016020">
    <property type="term" value="C:membrane"/>
    <property type="evidence" value="ECO:0007669"/>
    <property type="project" value="UniProtKB-SubCell"/>
</dbReference>
<evidence type="ECO:0000256" key="3">
    <source>
        <dbReference type="ARBA" id="ARBA00022692"/>
    </source>
</evidence>
<keyword evidence="3 8" id="KW-0812">Transmembrane</keyword>
<dbReference type="GO" id="GO:0015031">
    <property type="term" value="P:protein transport"/>
    <property type="evidence" value="ECO:0007669"/>
    <property type="project" value="UniProtKB-KW"/>
</dbReference>
<evidence type="ECO:0000256" key="7">
    <source>
        <dbReference type="ARBA" id="ARBA00025800"/>
    </source>
</evidence>
<evidence type="ECO:0000256" key="4">
    <source>
        <dbReference type="ARBA" id="ARBA00022927"/>
    </source>
</evidence>
<dbReference type="GO" id="GO:0016192">
    <property type="term" value="P:vesicle-mediated transport"/>
    <property type="evidence" value="ECO:0007669"/>
    <property type="project" value="InterPro"/>
</dbReference>
<comment type="similarity">
    <text evidence="7 8">Belongs to the SFT2 family.</text>
</comment>
<dbReference type="PANTHER" id="PTHR23137:SF6">
    <property type="entry name" value="VESICLE TRANSPORT PROTEIN"/>
    <property type="match status" value="1"/>
</dbReference>
<gene>
    <name evidence="10" type="ORF">ASTO00021_LOCUS15397</name>
    <name evidence="11" type="ORF">ASTO00021_LOCUS15399</name>
    <name evidence="12" type="ORF">ASTO00021_LOCUS15400</name>
</gene>
<feature type="transmembrane region" description="Helical" evidence="8">
    <location>
        <begin position="221"/>
        <end position="238"/>
    </location>
</feature>
<keyword evidence="6 8" id="KW-0472">Membrane</keyword>
<dbReference type="GO" id="GO:0005737">
    <property type="term" value="C:cytoplasm"/>
    <property type="evidence" value="ECO:0007669"/>
    <property type="project" value="UniProtKB-ARBA"/>
</dbReference>
<dbReference type="InterPro" id="IPR007305">
    <property type="entry name" value="Vesicle_transpt_Got1/SFT2"/>
</dbReference>
<keyword evidence="4 8" id="KW-0653">Protein transport</keyword>
<feature type="transmembrane region" description="Helical" evidence="8">
    <location>
        <begin position="258"/>
        <end position="275"/>
    </location>
</feature>
<dbReference type="GO" id="GO:0012505">
    <property type="term" value="C:endomembrane system"/>
    <property type="evidence" value="ECO:0007669"/>
    <property type="project" value="UniProtKB-ARBA"/>
</dbReference>
<evidence type="ECO:0000256" key="9">
    <source>
        <dbReference type="SAM" id="MobiDB-lite"/>
    </source>
</evidence>
<evidence type="ECO:0000313" key="11">
    <source>
        <dbReference type="EMBL" id="CAE0445380.1"/>
    </source>
</evidence>
<dbReference type="PANTHER" id="PTHR23137">
    <property type="entry name" value="VESICLE TRANSPORT PROTEIN-RELATED"/>
    <property type="match status" value="1"/>
</dbReference>
<dbReference type="EMBL" id="HBIN01020166">
    <property type="protein sequence ID" value="CAE0445380.1"/>
    <property type="molecule type" value="Transcribed_RNA"/>
</dbReference>
<dbReference type="Pfam" id="PF04178">
    <property type="entry name" value="Got1"/>
    <property type="match status" value="1"/>
</dbReference>
<protein>
    <recommendedName>
        <fullName evidence="8">Vesicle transport protein</fullName>
    </recommendedName>
</protein>
<accession>A0A6S8FAL6</accession>
<reference evidence="10" key="1">
    <citation type="submission" date="2021-01" db="EMBL/GenBank/DDBJ databases">
        <authorList>
            <person name="Corre E."/>
            <person name="Pelletier E."/>
            <person name="Niang G."/>
            <person name="Scheremetjew M."/>
            <person name="Finn R."/>
            <person name="Kale V."/>
            <person name="Holt S."/>
            <person name="Cochrane G."/>
            <person name="Meng A."/>
            <person name="Brown T."/>
            <person name="Cohen L."/>
        </authorList>
    </citation>
    <scope>NUCLEOTIDE SEQUENCE</scope>
    <source>
        <strain evidence="10">GSBS06</strain>
    </source>
</reference>
<evidence type="ECO:0000256" key="2">
    <source>
        <dbReference type="ARBA" id="ARBA00022448"/>
    </source>
</evidence>
<feature type="transmembrane region" description="Helical" evidence="8">
    <location>
        <begin position="193"/>
        <end position="215"/>
    </location>
</feature>
<evidence type="ECO:0000256" key="8">
    <source>
        <dbReference type="RuleBase" id="RU363111"/>
    </source>
</evidence>
<evidence type="ECO:0000313" key="12">
    <source>
        <dbReference type="EMBL" id="CAE0445381.1"/>
    </source>
</evidence>
<sequence length="320" mass="34820">MFSGKFDLKLPSADEVRNMAENSMGSVRNLAENSMGSMRNMAESSMSNVNANLSNMNVNMPSMNMNMNMPSLERVRNMATGVGIGGSSSSSISNAYKSAPVAEKSANTNQEHDENTSVHSTDQLLPDEEGLGNTNPVNGGVGELIGSATQSASGWFSSVTGITLSAEEEQADEWDLTYFCGQMSLKTRVQGFIICYSLGSLLLFMSSLSVGLVFIRPSKFAMPYTVGSVLSLASSLFFVGPKRFVRTMFDPTRRRSSIVYIFSLIGTLVTVLFLHSGILTLLLLMVQISSYLWLIASYIPYGRTMLLKLMEKLLSFIIGS</sequence>
<feature type="region of interest" description="Disordered" evidence="9">
    <location>
        <begin position="93"/>
        <end position="143"/>
    </location>
</feature>
<comment type="function">
    <text evidence="8">May be involved in fusion of retrograde transport vesicles derived from an endocytic compartment with the Golgi complex.</text>
</comment>
<comment type="subcellular location">
    <subcellularLocation>
        <location evidence="1 8">Membrane</location>
        <topology evidence="1 8">Multi-pass membrane protein</topology>
    </subcellularLocation>
</comment>
<name>A0A6S8FAL6_9STRA</name>
<dbReference type="AlphaFoldDB" id="A0A6S8FAL6"/>
<evidence type="ECO:0000256" key="6">
    <source>
        <dbReference type="ARBA" id="ARBA00023136"/>
    </source>
</evidence>
<evidence type="ECO:0000313" key="10">
    <source>
        <dbReference type="EMBL" id="CAE0445378.1"/>
    </source>
</evidence>
<dbReference type="EMBL" id="HBIN01020164">
    <property type="protein sequence ID" value="CAE0445378.1"/>
    <property type="molecule type" value="Transcribed_RNA"/>
</dbReference>
<keyword evidence="5 8" id="KW-1133">Transmembrane helix</keyword>
<keyword evidence="2 8" id="KW-0813">Transport</keyword>
<dbReference type="InterPro" id="IPR011691">
    <property type="entry name" value="Vesicle_transpt_SFT2"/>
</dbReference>
<evidence type="ECO:0000256" key="5">
    <source>
        <dbReference type="ARBA" id="ARBA00022989"/>
    </source>
</evidence>
<organism evidence="10">
    <name type="scientific">Aplanochytrium stocchinoi</name>
    <dbReference type="NCBI Taxonomy" id="215587"/>
    <lineage>
        <taxon>Eukaryota</taxon>
        <taxon>Sar</taxon>
        <taxon>Stramenopiles</taxon>
        <taxon>Bigyra</taxon>
        <taxon>Labyrinthulomycetes</taxon>
        <taxon>Thraustochytrida</taxon>
        <taxon>Thraustochytriidae</taxon>
        <taxon>Aplanochytrium</taxon>
    </lineage>
</organism>
<evidence type="ECO:0000256" key="1">
    <source>
        <dbReference type="ARBA" id="ARBA00004141"/>
    </source>
</evidence>
<dbReference type="EMBL" id="HBIN01020167">
    <property type="protein sequence ID" value="CAE0445381.1"/>
    <property type="molecule type" value="Transcribed_RNA"/>
</dbReference>
<proteinExistence type="inferred from homology"/>